<dbReference type="CDD" id="cd05233">
    <property type="entry name" value="SDR_c"/>
    <property type="match status" value="1"/>
</dbReference>
<dbReference type="AlphaFoldDB" id="A0A6A6SGP2"/>
<dbReference type="PANTHER" id="PTHR44085:SF2">
    <property type="entry name" value="SEPIAPTERIN REDUCTASE"/>
    <property type="match status" value="1"/>
</dbReference>
<gene>
    <name evidence="5" type="ORF">P280DRAFT_130704</name>
</gene>
<dbReference type="InterPro" id="IPR020904">
    <property type="entry name" value="Sc_DH/Rdtase_CS"/>
</dbReference>
<evidence type="ECO:0000256" key="1">
    <source>
        <dbReference type="ARBA" id="ARBA00004496"/>
    </source>
</evidence>
<evidence type="ECO:0000256" key="4">
    <source>
        <dbReference type="ARBA" id="ARBA00023002"/>
    </source>
</evidence>
<proteinExistence type="predicted"/>
<dbReference type="Pfam" id="PF00106">
    <property type="entry name" value="adh_short"/>
    <property type="match status" value="1"/>
</dbReference>
<protein>
    <submittedName>
        <fullName evidence="5">NAD(P)-binding protein</fullName>
    </submittedName>
</protein>
<dbReference type="EMBL" id="MU006777">
    <property type="protein sequence ID" value="KAF2645853.1"/>
    <property type="molecule type" value="Genomic_DNA"/>
</dbReference>
<reference evidence="5" key="1">
    <citation type="journal article" date="2020" name="Stud. Mycol.">
        <title>101 Dothideomycetes genomes: a test case for predicting lifestyles and emergence of pathogens.</title>
        <authorList>
            <person name="Haridas S."/>
            <person name="Albert R."/>
            <person name="Binder M."/>
            <person name="Bloem J."/>
            <person name="Labutti K."/>
            <person name="Salamov A."/>
            <person name="Andreopoulos B."/>
            <person name="Baker S."/>
            <person name="Barry K."/>
            <person name="Bills G."/>
            <person name="Bluhm B."/>
            <person name="Cannon C."/>
            <person name="Castanera R."/>
            <person name="Culley D."/>
            <person name="Daum C."/>
            <person name="Ezra D."/>
            <person name="Gonzalez J."/>
            <person name="Henrissat B."/>
            <person name="Kuo A."/>
            <person name="Liang C."/>
            <person name="Lipzen A."/>
            <person name="Lutzoni F."/>
            <person name="Magnuson J."/>
            <person name="Mondo S."/>
            <person name="Nolan M."/>
            <person name="Ohm R."/>
            <person name="Pangilinan J."/>
            <person name="Park H.-J."/>
            <person name="Ramirez L."/>
            <person name="Alfaro M."/>
            <person name="Sun H."/>
            <person name="Tritt A."/>
            <person name="Yoshinaga Y."/>
            <person name="Zwiers L.-H."/>
            <person name="Turgeon B."/>
            <person name="Goodwin S."/>
            <person name="Spatafora J."/>
            <person name="Crous P."/>
            <person name="Grigoriev I."/>
        </authorList>
    </citation>
    <scope>NUCLEOTIDE SEQUENCE</scope>
    <source>
        <strain evidence="5">CBS 473.64</strain>
    </source>
</reference>
<dbReference type="PRINTS" id="PR00081">
    <property type="entry name" value="GDHRDH"/>
</dbReference>
<evidence type="ECO:0000256" key="2">
    <source>
        <dbReference type="ARBA" id="ARBA00022490"/>
    </source>
</evidence>
<accession>A0A6A6SGP2</accession>
<keyword evidence="3" id="KW-0521">NADP</keyword>
<dbReference type="GO" id="GO:0005737">
    <property type="term" value="C:cytoplasm"/>
    <property type="evidence" value="ECO:0007669"/>
    <property type="project" value="UniProtKB-SubCell"/>
</dbReference>
<dbReference type="InterPro" id="IPR051721">
    <property type="entry name" value="Biopterin_syn/organic_redct"/>
</dbReference>
<comment type="subcellular location">
    <subcellularLocation>
        <location evidence="1">Cytoplasm</location>
    </subcellularLocation>
</comment>
<dbReference type="OrthoDB" id="153074at2759"/>
<evidence type="ECO:0000313" key="6">
    <source>
        <dbReference type="Proteomes" id="UP000799753"/>
    </source>
</evidence>
<dbReference type="SUPFAM" id="SSF51735">
    <property type="entry name" value="NAD(P)-binding Rossmann-fold domains"/>
    <property type="match status" value="1"/>
</dbReference>
<dbReference type="GO" id="GO:0004757">
    <property type="term" value="F:sepiapterin reductase (NADP+) activity"/>
    <property type="evidence" value="ECO:0007669"/>
    <property type="project" value="TreeGrafter"/>
</dbReference>
<evidence type="ECO:0000313" key="5">
    <source>
        <dbReference type="EMBL" id="KAF2645853.1"/>
    </source>
</evidence>
<dbReference type="PANTHER" id="PTHR44085">
    <property type="entry name" value="SEPIAPTERIN REDUCTASE"/>
    <property type="match status" value="1"/>
</dbReference>
<keyword evidence="2" id="KW-0963">Cytoplasm</keyword>
<dbReference type="PROSITE" id="PS00061">
    <property type="entry name" value="ADH_SHORT"/>
    <property type="match status" value="1"/>
</dbReference>
<name>A0A6A6SGP2_9PLEO</name>
<keyword evidence="6" id="KW-1185">Reference proteome</keyword>
<sequence>MEDTREAQSILIVGGGNGIGSSIVRSILTLSPSTTLLVFDNDASAIEDLLTMAKSIKQSHRICSIVGDVTNKEDRLVCLKRCTEQGVDTLVYCAGTINPIERLSDLDIDEVKTAYEINVFGCMAMVQICLKHLRRSRYHNPTNYAHGKILILSSACDADVTYHGWIPYCTTKAALTRFIACLAHEEPTLFVQGVYPKLTRTKMPAEVIAGRYTEVMADHEIERFKVWSGMGDEMVEPPEWCGEAVAKLALGLYEGGKSGETKYYDEHIPKKITGT</sequence>
<organism evidence="5 6">
    <name type="scientific">Massarina eburnea CBS 473.64</name>
    <dbReference type="NCBI Taxonomy" id="1395130"/>
    <lineage>
        <taxon>Eukaryota</taxon>
        <taxon>Fungi</taxon>
        <taxon>Dikarya</taxon>
        <taxon>Ascomycota</taxon>
        <taxon>Pezizomycotina</taxon>
        <taxon>Dothideomycetes</taxon>
        <taxon>Pleosporomycetidae</taxon>
        <taxon>Pleosporales</taxon>
        <taxon>Massarineae</taxon>
        <taxon>Massarinaceae</taxon>
        <taxon>Massarina</taxon>
    </lineage>
</organism>
<keyword evidence="4" id="KW-0560">Oxidoreductase</keyword>
<dbReference type="InterPro" id="IPR002347">
    <property type="entry name" value="SDR_fam"/>
</dbReference>
<dbReference type="Proteomes" id="UP000799753">
    <property type="component" value="Unassembled WGS sequence"/>
</dbReference>
<evidence type="ECO:0000256" key="3">
    <source>
        <dbReference type="ARBA" id="ARBA00022857"/>
    </source>
</evidence>
<dbReference type="GO" id="GO:0006729">
    <property type="term" value="P:tetrahydrobiopterin biosynthetic process"/>
    <property type="evidence" value="ECO:0007669"/>
    <property type="project" value="TreeGrafter"/>
</dbReference>
<dbReference type="Gene3D" id="3.40.50.720">
    <property type="entry name" value="NAD(P)-binding Rossmann-like Domain"/>
    <property type="match status" value="1"/>
</dbReference>
<dbReference type="InterPro" id="IPR036291">
    <property type="entry name" value="NAD(P)-bd_dom_sf"/>
</dbReference>